<dbReference type="AlphaFoldDB" id="A0A1I6QJQ6"/>
<gene>
    <name evidence="1" type="ORF">SAMN05192570_1898</name>
</gene>
<accession>A0A1I6QJQ6</accession>
<evidence type="ECO:0000313" key="1">
    <source>
        <dbReference type="EMBL" id="SFS52733.1"/>
    </source>
</evidence>
<evidence type="ECO:0000313" key="2">
    <source>
        <dbReference type="Proteomes" id="UP000198788"/>
    </source>
</evidence>
<proteinExistence type="predicted"/>
<organism evidence="1 2">
    <name type="scientific">Brevundimonas viscosa</name>
    <dbReference type="NCBI Taxonomy" id="871741"/>
    <lineage>
        <taxon>Bacteria</taxon>
        <taxon>Pseudomonadati</taxon>
        <taxon>Pseudomonadota</taxon>
        <taxon>Alphaproteobacteria</taxon>
        <taxon>Caulobacterales</taxon>
        <taxon>Caulobacteraceae</taxon>
        <taxon>Brevundimonas</taxon>
    </lineage>
</organism>
<name>A0A1I6QJQ6_9CAUL</name>
<dbReference type="RefSeq" id="WP_092309437.1">
    <property type="nucleotide sequence ID" value="NZ_FOZV01000003.1"/>
</dbReference>
<keyword evidence="2" id="KW-1185">Reference proteome</keyword>
<sequence>MKPRRCARPRRRDRVLWGVQRLRLAAIAARTLEPHFPHEHLYLWTLRLNGRANPAAFVLPGLLFEAARAEFGIAADRCVETPPPNPAIMAARATKARPCPPTPPRPPDSPC</sequence>
<dbReference type="EMBL" id="FOZV01000003">
    <property type="protein sequence ID" value="SFS52733.1"/>
    <property type="molecule type" value="Genomic_DNA"/>
</dbReference>
<reference evidence="2" key="1">
    <citation type="submission" date="2016-10" db="EMBL/GenBank/DDBJ databases">
        <authorList>
            <person name="Varghese N."/>
            <person name="Submissions S."/>
        </authorList>
    </citation>
    <scope>NUCLEOTIDE SEQUENCE [LARGE SCALE GENOMIC DNA]</scope>
    <source>
        <strain evidence="2">CGMCC 1.10683</strain>
    </source>
</reference>
<dbReference type="Proteomes" id="UP000198788">
    <property type="component" value="Unassembled WGS sequence"/>
</dbReference>
<protein>
    <submittedName>
        <fullName evidence="1">Uncharacterized protein</fullName>
    </submittedName>
</protein>